<organism evidence="2 3">
    <name type="scientific">Eptatretus burgeri</name>
    <name type="common">Inshore hagfish</name>
    <dbReference type="NCBI Taxonomy" id="7764"/>
    <lineage>
        <taxon>Eukaryota</taxon>
        <taxon>Metazoa</taxon>
        <taxon>Chordata</taxon>
        <taxon>Craniata</taxon>
        <taxon>Vertebrata</taxon>
        <taxon>Cyclostomata</taxon>
        <taxon>Myxini</taxon>
        <taxon>Myxiniformes</taxon>
        <taxon>Myxinidae</taxon>
        <taxon>Eptatretinae</taxon>
        <taxon>Eptatretus</taxon>
    </lineage>
</organism>
<feature type="region of interest" description="Disordered" evidence="1">
    <location>
        <begin position="1"/>
        <end position="33"/>
    </location>
</feature>
<evidence type="ECO:0000256" key="1">
    <source>
        <dbReference type="SAM" id="MobiDB-lite"/>
    </source>
</evidence>
<name>A0A8C4QDC3_EPTBU</name>
<sequence length="366" mass="39035">MDSSRSQQPYRNGPTYNFVQPSTAQPASSAHFNLSPGAISTNGCPSSAPGRVPVLSCSENISADYNTCSRTAVRKPLPSHCIHPAFPTAPRLAVQTAVNKHPTTVYASRPQSMNESEWSQAPSTLTSPSYPMFQSSSSWQNSETLYRHQDDLKAAHYGACNTPSQTFPGYGQQASCFSAFPNSKYQPTAAQHVGVSGIPNSNAQYQLSQPSIVQQDARLSYNHQTESDGSTTTESPDPAAYDTLEGGTEPVSNRIERPVQKAPGVSHMANSGWQGHSSQPHGYLNTSSSTPCTPPVQVGPPISNLTGSFTALGLQDRGVSSGAPGRTKYSGPVNLLQEGSVAPQEPVELPQVALSHHLRKLNCNPE</sequence>
<keyword evidence="3" id="KW-1185">Reference proteome</keyword>
<reference evidence="2" key="1">
    <citation type="submission" date="2025-08" db="UniProtKB">
        <authorList>
            <consortium name="Ensembl"/>
        </authorList>
    </citation>
    <scope>IDENTIFICATION</scope>
</reference>
<dbReference type="Proteomes" id="UP000694388">
    <property type="component" value="Unplaced"/>
</dbReference>
<accession>A0A8C4QDC3</accession>
<feature type="compositionally biased region" description="Polar residues" evidence="1">
    <location>
        <begin position="222"/>
        <end position="235"/>
    </location>
</feature>
<feature type="region of interest" description="Disordered" evidence="1">
    <location>
        <begin position="222"/>
        <end position="291"/>
    </location>
</feature>
<proteinExistence type="predicted"/>
<dbReference type="AlphaFoldDB" id="A0A8C4QDC3"/>
<reference evidence="2" key="2">
    <citation type="submission" date="2025-09" db="UniProtKB">
        <authorList>
            <consortium name="Ensembl"/>
        </authorList>
    </citation>
    <scope>IDENTIFICATION</scope>
</reference>
<protein>
    <submittedName>
        <fullName evidence="2">Uncharacterized protein</fullName>
    </submittedName>
</protein>
<feature type="region of interest" description="Disordered" evidence="1">
    <location>
        <begin position="106"/>
        <end position="126"/>
    </location>
</feature>
<evidence type="ECO:0000313" key="3">
    <source>
        <dbReference type="Proteomes" id="UP000694388"/>
    </source>
</evidence>
<evidence type="ECO:0000313" key="2">
    <source>
        <dbReference type="Ensembl" id="ENSEBUP00000013091.1"/>
    </source>
</evidence>
<dbReference type="Ensembl" id="ENSEBUT00000013668.1">
    <property type="protein sequence ID" value="ENSEBUP00000013091.1"/>
    <property type="gene ID" value="ENSEBUG00000008286.1"/>
</dbReference>
<feature type="compositionally biased region" description="Polar residues" evidence="1">
    <location>
        <begin position="268"/>
        <end position="291"/>
    </location>
</feature>